<name>A0A402B4P3_9CHLR</name>
<dbReference type="InterPro" id="IPR000719">
    <property type="entry name" value="Prot_kinase_dom"/>
</dbReference>
<comment type="caution">
    <text evidence="2">The sequence shown here is derived from an EMBL/GenBank/DDBJ whole genome shotgun (WGS) entry which is preliminary data.</text>
</comment>
<organism evidence="2 3">
    <name type="scientific">Dictyobacter alpinus</name>
    <dbReference type="NCBI Taxonomy" id="2014873"/>
    <lineage>
        <taxon>Bacteria</taxon>
        <taxon>Bacillati</taxon>
        <taxon>Chloroflexota</taxon>
        <taxon>Ktedonobacteria</taxon>
        <taxon>Ktedonobacterales</taxon>
        <taxon>Dictyobacteraceae</taxon>
        <taxon>Dictyobacter</taxon>
    </lineage>
</organism>
<dbReference type="SUPFAM" id="SSF56112">
    <property type="entry name" value="Protein kinase-like (PK-like)"/>
    <property type="match status" value="1"/>
</dbReference>
<dbReference type="EMBL" id="BIFT01000001">
    <property type="protein sequence ID" value="GCE26323.1"/>
    <property type="molecule type" value="Genomic_DNA"/>
</dbReference>
<dbReference type="GO" id="GO:0004672">
    <property type="term" value="F:protein kinase activity"/>
    <property type="evidence" value="ECO:0007669"/>
    <property type="project" value="InterPro"/>
</dbReference>
<dbReference type="PROSITE" id="PS50011">
    <property type="entry name" value="PROTEIN_KINASE_DOM"/>
    <property type="match status" value="1"/>
</dbReference>
<protein>
    <recommendedName>
        <fullName evidence="1">Protein kinase domain-containing protein</fullName>
    </recommendedName>
</protein>
<sequence length="510" mass="56860">MPERLAYDEAMLFAATRLKIADPDLKQGKVATVTTSTTLGSLERPWGIEGGFAVVYKFITRSGKVRALRCFRVPINQDMRYRYERISAFFATQAPDITVDTHYYADSIVVKEQGVAAPRAYPIIDMQWVDGMTLLEAVDAYCQRHDTAALHNLAQRCLQLLLRMQQCGMAHGDLAGVNIMLGANNQLLLVDYDGVYIPEFGAEDVTNPPGRILLGQPDYQHPQMAERAFNAHMDDFSALVIYTALLALSIQPALWASYSKRDANGKLLDTNLLFTRQDFKEPAQSSLFTVLAQLDHPQLNTALAELQHACQQPINQVRFPEQLMDLTNGQPAIIPVNKSYIPAKRPAASRTIRAPQRELSPQASAFQQICDTEDEEAIAAAFEELSNFGYFDAQILSPAQLQRARLAQQRRGALARFRVALASKRPQLIASAYNDPLLNPCRNVTTSERAILALARAFQQAYNQDPPDNTALIAAYQAIQQSPYPHAFIFSTPEQTRLQTAHDGHNLRPS</sequence>
<dbReference type="AlphaFoldDB" id="A0A402B4P3"/>
<keyword evidence="3" id="KW-1185">Reference proteome</keyword>
<dbReference type="GO" id="GO:0005524">
    <property type="term" value="F:ATP binding"/>
    <property type="evidence" value="ECO:0007669"/>
    <property type="project" value="InterPro"/>
</dbReference>
<dbReference type="InterPro" id="IPR011009">
    <property type="entry name" value="Kinase-like_dom_sf"/>
</dbReference>
<proteinExistence type="predicted"/>
<dbReference type="Gene3D" id="1.10.510.10">
    <property type="entry name" value="Transferase(Phosphotransferase) domain 1"/>
    <property type="match status" value="1"/>
</dbReference>
<reference evidence="3" key="1">
    <citation type="submission" date="2018-12" db="EMBL/GenBank/DDBJ databases">
        <title>Tengunoibacter tsumagoiensis gen. nov., sp. nov., Dictyobacter kobayashii sp. nov., D. alpinus sp. nov., and D. joshuensis sp. nov. and description of Dictyobacteraceae fam. nov. within the order Ktedonobacterales isolated from Tengu-no-mugimeshi.</title>
        <authorList>
            <person name="Wang C.M."/>
            <person name="Zheng Y."/>
            <person name="Sakai Y."/>
            <person name="Toyoda A."/>
            <person name="Minakuchi Y."/>
            <person name="Abe K."/>
            <person name="Yokota A."/>
            <person name="Yabe S."/>
        </authorList>
    </citation>
    <scope>NUCLEOTIDE SEQUENCE [LARGE SCALE GENOMIC DNA]</scope>
    <source>
        <strain evidence="3">Uno16</strain>
    </source>
</reference>
<evidence type="ECO:0000313" key="2">
    <source>
        <dbReference type="EMBL" id="GCE26323.1"/>
    </source>
</evidence>
<gene>
    <name evidence="2" type="ORF">KDA_18070</name>
</gene>
<dbReference type="OrthoDB" id="139146at2"/>
<evidence type="ECO:0000259" key="1">
    <source>
        <dbReference type="PROSITE" id="PS50011"/>
    </source>
</evidence>
<feature type="domain" description="Protein kinase" evidence="1">
    <location>
        <begin position="41"/>
        <end position="359"/>
    </location>
</feature>
<dbReference type="Proteomes" id="UP000287171">
    <property type="component" value="Unassembled WGS sequence"/>
</dbReference>
<accession>A0A402B4P3</accession>
<evidence type="ECO:0000313" key="3">
    <source>
        <dbReference type="Proteomes" id="UP000287171"/>
    </source>
</evidence>
<dbReference type="RefSeq" id="WP_126626797.1">
    <property type="nucleotide sequence ID" value="NZ_BIFT01000001.1"/>
</dbReference>